<dbReference type="InterPro" id="IPR018060">
    <property type="entry name" value="HTH_AraC"/>
</dbReference>
<dbReference type="Pfam" id="PF12833">
    <property type="entry name" value="HTH_18"/>
    <property type="match status" value="1"/>
</dbReference>
<evidence type="ECO:0000313" key="6">
    <source>
        <dbReference type="Proteomes" id="UP000811255"/>
    </source>
</evidence>
<evidence type="ECO:0000256" key="2">
    <source>
        <dbReference type="ARBA" id="ARBA00023125"/>
    </source>
</evidence>
<evidence type="ECO:0000256" key="1">
    <source>
        <dbReference type="ARBA" id="ARBA00023015"/>
    </source>
</evidence>
<dbReference type="InterPro" id="IPR035418">
    <property type="entry name" value="AraC-bd_2"/>
</dbReference>
<keyword evidence="1" id="KW-0805">Transcription regulation</keyword>
<dbReference type="PANTHER" id="PTHR46796:SF6">
    <property type="entry name" value="ARAC SUBFAMILY"/>
    <property type="match status" value="1"/>
</dbReference>
<sequence length="344" mass="37585">MTEMAKSLATFGNVQSTARVVDLRNVDSAKRALVWQDAASGAFPGLSLKLSSRVPAIGSINRFPMGTGELFSIESAPVEVSYRPSPSKCGPAHLSLMVQSRGSTSISQNDRHCRLAEGDVCMLDEGSGFRLVGEECSAILFLRLPRAAALNRHPQLERQFASTFPAKEIGTRLLADTLLRLLDDIAFLDELQRASMMDAIIQMLGVAVPRSASPMAADWRVRRALNFIELNLGIGGLTAESVAQDQHISRRRLDQIMHKVLGQSIVAALWKRRLERAAADLHDPRMATLSAAQIAFSNGYEDAAHFTRAFKRKYLMTPGQWRLNQVGANVELTGTGPRTLGCDG</sequence>
<keyword evidence="6" id="KW-1185">Reference proteome</keyword>
<evidence type="ECO:0000256" key="3">
    <source>
        <dbReference type="ARBA" id="ARBA00023163"/>
    </source>
</evidence>
<dbReference type="Proteomes" id="UP000811255">
    <property type="component" value="Unassembled WGS sequence"/>
</dbReference>
<organism evidence="5 6">
    <name type="scientific">Croceibacterium selenioxidans</name>
    <dbReference type="NCBI Taxonomy" id="2838833"/>
    <lineage>
        <taxon>Bacteria</taxon>
        <taxon>Pseudomonadati</taxon>
        <taxon>Pseudomonadota</taxon>
        <taxon>Alphaproteobacteria</taxon>
        <taxon>Sphingomonadales</taxon>
        <taxon>Erythrobacteraceae</taxon>
        <taxon>Croceibacterium</taxon>
    </lineage>
</organism>
<dbReference type="SUPFAM" id="SSF46689">
    <property type="entry name" value="Homeodomain-like"/>
    <property type="match status" value="1"/>
</dbReference>
<dbReference type="PANTHER" id="PTHR46796">
    <property type="entry name" value="HTH-TYPE TRANSCRIPTIONAL ACTIVATOR RHAS-RELATED"/>
    <property type="match status" value="1"/>
</dbReference>
<gene>
    <name evidence="5" type="ORF">KK137_07380</name>
</gene>
<dbReference type="EMBL" id="JAHFVK010000001">
    <property type="protein sequence ID" value="MBT2134150.1"/>
    <property type="molecule type" value="Genomic_DNA"/>
</dbReference>
<protein>
    <submittedName>
        <fullName evidence="5">AraC family transcriptional regulator</fullName>
    </submittedName>
</protein>
<dbReference type="InterPro" id="IPR009057">
    <property type="entry name" value="Homeodomain-like_sf"/>
</dbReference>
<dbReference type="InterPro" id="IPR050204">
    <property type="entry name" value="AraC_XylS_family_regulators"/>
</dbReference>
<name>A0ABS5W320_9SPHN</name>
<feature type="domain" description="HTH araC/xylS-type" evidence="4">
    <location>
        <begin position="222"/>
        <end position="324"/>
    </location>
</feature>
<keyword evidence="2" id="KW-0238">DNA-binding</keyword>
<evidence type="ECO:0000313" key="5">
    <source>
        <dbReference type="EMBL" id="MBT2134150.1"/>
    </source>
</evidence>
<accession>A0ABS5W320</accession>
<dbReference type="SMART" id="SM00342">
    <property type="entry name" value="HTH_ARAC"/>
    <property type="match status" value="1"/>
</dbReference>
<comment type="caution">
    <text evidence="5">The sequence shown here is derived from an EMBL/GenBank/DDBJ whole genome shotgun (WGS) entry which is preliminary data.</text>
</comment>
<dbReference type="PROSITE" id="PS01124">
    <property type="entry name" value="HTH_ARAC_FAMILY_2"/>
    <property type="match status" value="1"/>
</dbReference>
<evidence type="ECO:0000259" key="4">
    <source>
        <dbReference type="PROSITE" id="PS01124"/>
    </source>
</evidence>
<dbReference type="Pfam" id="PF14525">
    <property type="entry name" value="AraC_binding_2"/>
    <property type="match status" value="1"/>
</dbReference>
<proteinExistence type="predicted"/>
<reference evidence="5 6" key="1">
    <citation type="submission" date="2021-05" db="EMBL/GenBank/DDBJ databases">
        <title>Croceibacterium sp. LX-88 genome sequence.</title>
        <authorList>
            <person name="Luo X."/>
        </authorList>
    </citation>
    <scope>NUCLEOTIDE SEQUENCE [LARGE SCALE GENOMIC DNA]</scope>
    <source>
        <strain evidence="5 6">LX-88</strain>
    </source>
</reference>
<keyword evidence="3" id="KW-0804">Transcription</keyword>
<dbReference type="Gene3D" id="1.10.10.60">
    <property type="entry name" value="Homeodomain-like"/>
    <property type="match status" value="1"/>
</dbReference>